<reference evidence="2 3" key="1">
    <citation type="submission" date="2019-03" db="EMBL/GenBank/DDBJ databases">
        <title>Genomic analyses of the natural microbiome of Caenorhabditis elegans.</title>
        <authorList>
            <person name="Samuel B."/>
        </authorList>
    </citation>
    <scope>NUCLEOTIDE SEQUENCE [LARGE SCALE GENOMIC DNA]</scope>
    <source>
        <strain evidence="2 3">JUb102</strain>
    </source>
</reference>
<keyword evidence="1" id="KW-1133">Transmembrane helix</keyword>
<evidence type="ECO:0000313" key="3">
    <source>
        <dbReference type="Proteomes" id="UP000295055"/>
    </source>
</evidence>
<organism evidence="2 3">
    <name type="scientific">Providencia alcalifaciens</name>
    <dbReference type="NCBI Taxonomy" id="126385"/>
    <lineage>
        <taxon>Bacteria</taxon>
        <taxon>Pseudomonadati</taxon>
        <taxon>Pseudomonadota</taxon>
        <taxon>Gammaproteobacteria</taxon>
        <taxon>Enterobacterales</taxon>
        <taxon>Morganellaceae</taxon>
        <taxon>Providencia</taxon>
    </lineage>
</organism>
<evidence type="ECO:0000313" key="2">
    <source>
        <dbReference type="EMBL" id="TCT35061.1"/>
    </source>
</evidence>
<feature type="transmembrane region" description="Helical" evidence="1">
    <location>
        <begin position="56"/>
        <end position="74"/>
    </location>
</feature>
<accession>A0A4R3NLM4</accession>
<feature type="transmembrane region" description="Helical" evidence="1">
    <location>
        <begin position="121"/>
        <end position="138"/>
    </location>
</feature>
<keyword evidence="1" id="KW-0812">Transmembrane</keyword>
<dbReference type="Proteomes" id="UP000295055">
    <property type="component" value="Unassembled WGS sequence"/>
</dbReference>
<feature type="transmembrane region" description="Helical" evidence="1">
    <location>
        <begin position="28"/>
        <end position="44"/>
    </location>
</feature>
<dbReference type="OrthoDB" id="5386209at2"/>
<protein>
    <submittedName>
        <fullName evidence="2">Uncharacterized protein</fullName>
    </submittedName>
</protein>
<keyword evidence="1" id="KW-0472">Membrane</keyword>
<proteinExistence type="predicted"/>
<gene>
    <name evidence="2" type="ORF">EC835_104222</name>
</gene>
<name>A0A4R3NLM4_9GAMM</name>
<comment type="caution">
    <text evidence="2">The sequence shown here is derived from an EMBL/GenBank/DDBJ whole genome shotgun (WGS) entry which is preliminary data.</text>
</comment>
<dbReference type="AlphaFoldDB" id="A0A4R3NLM4"/>
<feature type="transmembrane region" description="Helical" evidence="1">
    <location>
        <begin position="307"/>
        <end position="329"/>
    </location>
</feature>
<sequence>MNIYYFLGAALGGILFYLDRKYSKKRKLNWGIILFTAVLFGAWETISPRPGEYERYFFYAVAVGMAFAASRIVVGITESAYDRYQRLQKEGSSKFTALLKTLVGTALAGCLTMGFFIDIRLFFVAFVLLFVFSFIQNTPEKRFLKFQKNLATSKIRSIAMGLVEVEGKITSGKEVKSKLGNRSCYGAFYYEYSISTDKEGKKSYTLRDSSVQLHNFTMTDDTGSVNVICDPDYFVHTGLSPHMDYESGNRRYKEYLLESGKSYLLIGSADSENGKVVITRKAPHMLLGVSPSDYVTRWNKSAPMRRNIGVTAMIAAILIALILMTPVSYQDGYLTLHFNQISLSDSE</sequence>
<evidence type="ECO:0000256" key="1">
    <source>
        <dbReference type="SAM" id="Phobius"/>
    </source>
</evidence>
<feature type="transmembrane region" description="Helical" evidence="1">
    <location>
        <begin position="95"/>
        <end position="115"/>
    </location>
</feature>
<dbReference type="EMBL" id="SMAS01000004">
    <property type="protein sequence ID" value="TCT35061.1"/>
    <property type="molecule type" value="Genomic_DNA"/>
</dbReference>
<dbReference type="RefSeq" id="WP_132496228.1">
    <property type="nucleotide sequence ID" value="NZ_SMAS01000004.1"/>
</dbReference>